<dbReference type="InterPro" id="IPR028082">
    <property type="entry name" value="Peripla_BP_I"/>
</dbReference>
<dbReference type="Proteomes" id="UP000044026">
    <property type="component" value="Unassembled WGS sequence"/>
</dbReference>
<dbReference type="PROSITE" id="PS51782">
    <property type="entry name" value="LYSM"/>
    <property type="match status" value="3"/>
</dbReference>
<keyword evidence="2" id="KW-0326">Glycosidase</keyword>
<dbReference type="GeneID" id="69580041"/>
<dbReference type="Gene3D" id="3.10.350.10">
    <property type="entry name" value="LysM domain"/>
    <property type="match status" value="3"/>
</dbReference>
<dbReference type="Gene3D" id="3.40.50.2300">
    <property type="match status" value="2"/>
</dbReference>
<accession>A0A0B7HSW5</accession>
<dbReference type="AlphaFoldDB" id="A0A0B7HSW5"/>
<feature type="domain" description="LysM" evidence="1">
    <location>
        <begin position="32"/>
        <end position="75"/>
    </location>
</feature>
<reference evidence="2 3" key="1">
    <citation type="submission" date="2015-01" db="EMBL/GenBank/DDBJ databases">
        <authorList>
            <person name="Xiang T."/>
            <person name="Song Y."/>
            <person name="Huang L."/>
            <person name="Wang B."/>
            <person name="Wu P."/>
        </authorList>
    </citation>
    <scope>NUCLEOTIDE SEQUENCE [LARGE SCALE GENOMIC DNA]</scope>
    <source>
        <strain evidence="2 3">Cc12</strain>
    </source>
</reference>
<dbReference type="PANTHER" id="PTHR33734:SF22">
    <property type="entry name" value="MEMBRANE-BOUND LYTIC MUREIN TRANSGLYCOSYLASE D"/>
    <property type="match status" value="1"/>
</dbReference>
<dbReference type="EMBL" id="CDOE01000077">
    <property type="protein sequence ID" value="CEN40628.1"/>
    <property type="molecule type" value="Genomic_DNA"/>
</dbReference>
<evidence type="ECO:0000259" key="1">
    <source>
        <dbReference type="PROSITE" id="PS51782"/>
    </source>
</evidence>
<dbReference type="RefSeq" id="WP_231552389.1">
    <property type="nucleotide sequence ID" value="NZ_CP022382.1"/>
</dbReference>
<dbReference type="SUPFAM" id="SSF54106">
    <property type="entry name" value="LysM domain"/>
    <property type="match status" value="2"/>
</dbReference>
<dbReference type="EC" id="3.2.1.17" evidence="2"/>
<dbReference type="GO" id="GO:0003796">
    <property type="term" value="F:lysozyme activity"/>
    <property type="evidence" value="ECO:0007669"/>
    <property type="project" value="UniProtKB-EC"/>
</dbReference>
<dbReference type="InterPro" id="IPR036779">
    <property type="entry name" value="LysM_dom_sf"/>
</dbReference>
<evidence type="ECO:0000313" key="2">
    <source>
        <dbReference type="EMBL" id="CEN40628.1"/>
    </source>
</evidence>
<feature type="domain" description="LysM" evidence="1">
    <location>
        <begin position="154"/>
        <end position="198"/>
    </location>
</feature>
<feature type="domain" description="LysM" evidence="1">
    <location>
        <begin position="92"/>
        <end position="136"/>
    </location>
</feature>
<keyword evidence="2" id="KW-0378">Hydrolase</keyword>
<evidence type="ECO:0000313" key="3">
    <source>
        <dbReference type="Proteomes" id="UP000044026"/>
    </source>
</evidence>
<sequence length="649" mass="74003">MKVSNKKIFRWGRKSIFFAFMVMYGWGWAQQQSYTVKENDHLDEIAKIYRISPKDILKLNPSAENGIKSGLVLTIPLGNVKHYNTQKPSGFKKHIVTSQETIFGLSQKYGLSMDTLKRYNMDLYTRGLKEGEEITIPTYEQKVEMVQKGIFGQKKYVVKPKEGLWRIAQNHQTTQQVLERMNPGINADNLKEGQEIWIPSFSDTADTSHPQDAVLYFAEKGEGFYSLERKFGLSEAELIRLNPELKKGLKSDSQIWIPKANFERFKNASTYDLDLNSSPKDSNLNLESLASTKNVKEISYILPFRVQNIKNEGDIYLTLKNRLTSDRDKITQYATDFYTGALIALDSLQKMGYQFKVNVFDSEGSEKSIAKISNNESVRKSQLIIGPFLAKPFNTLSDHITSPETIILAPLSNKNIDLKPNVFQTLPPDEIQQLKMLNYITDNFSNSKIFILADAKNATIREKLQHQFPSAIVIDNVTSGSIQKVIDPQKNNLFLLQSNDIAYVTNTIQALHNIYIQNNKLQIVLATIEKGSVYDNNNISLTQLSDLKFTYPSFNKHSDGADYFSKQYFKTYGILPNRYAIRGFDLTMDAVLRLAVTANFSNASSIIEETSHVENKFFYQKNPLKGGGYENQGVYIMKYENLEIKEANN</sequence>
<dbReference type="InterPro" id="IPR018392">
    <property type="entry name" value="LysM"/>
</dbReference>
<dbReference type="SUPFAM" id="SSF53822">
    <property type="entry name" value="Periplasmic binding protein-like I"/>
    <property type="match status" value="1"/>
</dbReference>
<gene>
    <name evidence="2" type="ORF">CCAN12_790055</name>
</gene>
<proteinExistence type="predicted"/>
<dbReference type="Pfam" id="PF01476">
    <property type="entry name" value="LysM"/>
    <property type="match status" value="4"/>
</dbReference>
<dbReference type="CDD" id="cd00118">
    <property type="entry name" value="LysM"/>
    <property type="match status" value="3"/>
</dbReference>
<dbReference type="PANTHER" id="PTHR33734">
    <property type="entry name" value="LYSM DOMAIN-CONTAINING GPI-ANCHORED PROTEIN 2"/>
    <property type="match status" value="1"/>
</dbReference>
<protein>
    <submittedName>
        <fullName evidence="2">Putative lysozyme</fullName>
        <ecNumber evidence="2">3.2.1.17</ecNumber>
    </submittedName>
</protein>
<name>A0A0B7HSW5_9FLAO</name>
<dbReference type="SMART" id="SM00257">
    <property type="entry name" value="LysM"/>
    <property type="match status" value="4"/>
</dbReference>
<dbReference type="GO" id="GO:0008932">
    <property type="term" value="F:lytic endotransglycosylase activity"/>
    <property type="evidence" value="ECO:0007669"/>
    <property type="project" value="TreeGrafter"/>
</dbReference>
<organism evidence="2 3">
    <name type="scientific">Capnocytophaga canimorsus</name>
    <dbReference type="NCBI Taxonomy" id="28188"/>
    <lineage>
        <taxon>Bacteria</taxon>
        <taxon>Pseudomonadati</taxon>
        <taxon>Bacteroidota</taxon>
        <taxon>Flavobacteriia</taxon>
        <taxon>Flavobacteriales</taxon>
        <taxon>Flavobacteriaceae</taxon>
        <taxon>Capnocytophaga</taxon>
    </lineage>
</organism>